<gene>
    <name evidence="2" type="ORF">PR048_028281</name>
</gene>
<evidence type="ECO:0000256" key="1">
    <source>
        <dbReference type="SAM" id="MobiDB-lite"/>
    </source>
</evidence>
<feature type="region of interest" description="Disordered" evidence="1">
    <location>
        <begin position="212"/>
        <end position="240"/>
    </location>
</feature>
<reference evidence="2 3" key="1">
    <citation type="submission" date="2023-02" db="EMBL/GenBank/DDBJ databases">
        <title>LHISI_Scaffold_Assembly.</title>
        <authorList>
            <person name="Stuart O.P."/>
            <person name="Cleave R."/>
            <person name="Magrath M.J.L."/>
            <person name="Mikheyev A.S."/>
        </authorList>
    </citation>
    <scope>NUCLEOTIDE SEQUENCE [LARGE SCALE GENOMIC DNA]</scope>
    <source>
        <strain evidence="2">Daus_M_001</strain>
        <tissue evidence="2">Leg muscle</tissue>
    </source>
</reference>
<protein>
    <submittedName>
        <fullName evidence="2">Uncharacterized protein</fullName>
    </submittedName>
</protein>
<accession>A0ABQ9GIQ7</accession>
<dbReference type="Proteomes" id="UP001159363">
    <property type="component" value="Chromosome 11"/>
</dbReference>
<dbReference type="EMBL" id="JARBHB010000012">
    <property type="protein sequence ID" value="KAJ8871941.1"/>
    <property type="molecule type" value="Genomic_DNA"/>
</dbReference>
<sequence length="490" mass="53776">MIKICQRTRLSLRADNTSYTVACHCQQYPPCPAGTRAEARKSILECIHQHETALEMRETYLQSVRVDSTQAGRKTKFLMRQLGVVEISAARSAAVPKRSLISWRYMECCEGGKRCGLLLTARVSMEQRRNEMGGGGGGGVTFPSKPDDRHVFHTPKSESDLAEPLIVLLVNVYKVDAVCKVVLSSSPAAASPTPGPETAGARPQLCRQEMRQHCDRGVREGDASSHNAIGAPRRPPSNLIPRLAQSPPAAPQTIIGLHLGVYLRDEWILCCLPCIVLSGTGRMDSLLSPLYSVIKDVLLLRRHPIQGVGALRDRRVLTPAYKAFHCDNCGVFTSSDVLYRHNKTCKGNVCRLRGSASSSITASQSRLDLAPDNTKLDFMDTLAGWHYVIVIWSDGGEQTSCRRYSPPHGKVGTSFALPYSSPTDLLARNRTPYRSTDRSSDLQTSSVLVWQPKSELVYSQMSLVIVFPSLNKQAISAKWLEGSGGVKGDN</sequence>
<feature type="compositionally biased region" description="Basic and acidic residues" evidence="1">
    <location>
        <begin position="212"/>
        <end position="223"/>
    </location>
</feature>
<organism evidence="2 3">
    <name type="scientific">Dryococelus australis</name>
    <dbReference type="NCBI Taxonomy" id="614101"/>
    <lineage>
        <taxon>Eukaryota</taxon>
        <taxon>Metazoa</taxon>
        <taxon>Ecdysozoa</taxon>
        <taxon>Arthropoda</taxon>
        <taxon>Hexapoda</taxon>
        <taxon>Insecta</taxon>
        <taxon>Pterygota</taxon>
        <taxon>Neoptera</taxon>
        <taxon>Polyneoptera</taxon>
        <taxon>Phasmatodea</taxon>
        <taxon>Verophasmatodea</taxon>
        <taxon>Anareolatae</taxon>
        <taxon>Phasmatidae</taxon>
        <taxon>Eurycanthinae</taxon>
        <taxon>Dryococelus</taxon>
    </lineage>
</organism>
<evidence type="ECO:0000313" key="2">
    <source>
        <dbReference type="EMBL" id="KAJ8871941.1"/>
    </source>
</evidence>
<proteinExistence type="predicted"/>
<comment type="caution">
    <text evidence="2">The sequence shown here is derived from an EMBL/GenBank/DDBJ whole genome shotgun (WGS) entry which is preliminary data.</text>
</comment>
<evidence type="ECO:0000313" key="3">
    <source>
        <dbReference type="Proteomes" id="UP001159363"/>
    </source>
</evidence>
<name>A0ABQ9GIQ7_9NEOP</name>
<keyword evidence="3" id="KW-1185">Reference proteome</keyword>